<accession>A0ABV3L642</accession>
<dbReference type="SUPFAM" id="SSF53720">
    <property type="entry name" value="ALDH-like"/>
    <property type="match status" value="1"/>
</dbReference>
<evidence type="ECO:0000313" key="9">
    <source>
        <dbReference type="Proteomes" id="UP001553161"/>
    </source>
</evidence>
<evidence type="ECO:0000259" key="7">
    <source>
        <dbReference type="Pfam" id="PF00171"/>
    </source>
</evidence>
<comment type="similarity">
    <text evidence="1 6">Belongs to the aldehyde dehydrogenase family.</text>
</comment>
<dbReference type="PROSITE" id="PS00687">
    <property type="entry name" value="ALDEHYDE_DEHYDR_GLU"/>
    <property type="match status" value="1"/>
</dbReference>
<dbReference type="PANTHER" id="PTHR42804">
    <property type="entry name" value="ALDEHYDE DEHYDROGENASE"/>
    <property type="match status" value="1"/>
</dbReference>
<evidence type="ECO:0000256" key="2">
    <source>
        <dbReference type="ARBA" id="ARBA00023002"/>
    </source>
</evidence>
<dbReference type="CDD" id="cd07138">
    <property type="entry name" value="ALDH_CddD_SSP0762"/>
    <property type="match status" value="1"/>
</dbReference>
<dbReference type="InterPro" id="IPR029510">
    <property type="entry name" value="Ald_DH_CS_GLU"/>
</dbReference>
<proteinExistence type="inferred from homology"/>
<dbReference type="EC" id="1.2.1.3" evidence="3"/>
<dbReference type="InterPro" id="IPR016163">
    <property type="entry name" value="Ald_DH_C"/>
</dbReference>
<evidence type="ECO:0000256" key="6">
    <source>
        <dbReference type="RuleBase" id="RU003345"/>
    </source>
</evidence>
<keyword evidence="9" id="KW-1185">Reference proteome</keyword>
<dbReference type="InterPro" id="IPR016160">
    <property type="entry name" value="Ald_DH_CS_CYS"/>
</dbReference>
<dbReference type="InterPro" id="IPR015590">
    <property type="entry name" value="Aldehyde_DH_dom"/>
</dbReference>
<feature type="active site" evidence="5">
    <location>
        <position position="248"/>
    </location>
</feature>
<protein>
    <recommendedName>
        <fullName evidence="3">aldehyde dehydrogenase (NAD(+))</fullName>
        <ecNumber evidence="3">1.2.1.3</ecNumber>
    </recommendedName>
</protein>
<gene>
    <name evidence="8" type="ORF">AB0T83_09350</name>
</gene>
<dbReference type="EMBL" id="JBFBVU010000009">
    <property type="protein sequence ID" value="MEV8466983.1"/>
    <property type="molecule type" value="Genomic_DNA"/>
</dbReference>
<dbReference type="Gene3D" id="3.40.309.10">
    <property type="entry name" value="Aldehyde Dehydrogenase, Chain A, domain 2"/>
    <property type="match status" value="1"/>
</dbReference>
<evidence type="ECO:0000256" key="4">
    <source>
        <dbReference type="ARBA" id="ARBA00049194"/>
    </source>
</evidence>
<comment type="catalytic activity">
    <reaction evidence="4">
        <text>an aldehyde + NAD(+) + H2O = a carboxylate + NADH + 2 H(+)</text>
        <dbReference type="Rhea" id="RHEA:16185"/>
        <dbReference type="ChEBI" id="CHEBI:15377"/>
        <dbReference type="ChEBI" id="CHEBI:15378"/>
        <dbReference type="ChEBI" id="CHEBI:17478"/>
        <dbReference type="ChEBI" id="CHEBI:29067"/>
        <dbReference type="ChEBI" id="CHEBI:57540"/>
        <dbReference type="ChEBI" id="CHEBI:57945"/>
        <dbReference type="EC" id="1.2.1.3"/>
    </reaction>
</comment>
<evidence type="ECO:0000256" key="1">
    <source>
        <dbReference type="ARBA" id="ARBA00009986"/>
    </source>
</evidence>
<dbReference type="Pfam" id="PF00171">
    <property type="entry name" value="Aldedh"/>
    <property type="match status" value="1"/>
</dbReference>
<name>A0ABV3L642_9RHOB</name>
<feature type="domain" description="Aldehyde dehydrogenase" evidence="7">
    <location>
        <begin position="15"/>
        <end position="473"/>
    </location>
</feature>
<evidence type="ECO:0000313" key="8">
    <source>
        <dbReference type="EMBL" id="MEV8466983.1"/>
    </source>
</evidence>
<comment type="caution">
    <text evidence="8">The sequence shown here is derived from an EMBL/GenBank/DDBJ whole genome shotgun (WGS) entry which is preliminary data.</text>
</comment>
<dbReference type="RefSeq" id="WP_366192773.1">
    <property type="nucleotide sequence ID" value="NZ_JBFBVU010000009.1"/>
</dbReference>
<dbReference type="Proteomes" id="UP001553161">
    <property type="component" value="Unassembled WGS sequence"/>
</dbReference>
<dbReference type="Gene3D" id="3.40.605.10">
    <property type="entry name" value="Aldehyde Dehydrogenase, Chain A, domain 1"/>
    <property type="match status" value="1"/>
</dbReference>
<reference evidence="8 9" key="1">
    <citation type="submission" date="2024-07" db="EMBL/GenBank/DDBJ databases">
        <authorList>
            <person name="Kang M."/>
        </authorList>
    </citation>
    <scope>NUCLEOTIDE SEQUENCE [LARGE SCALE GENOMIC DNA]</scope>
    <source>
        <strain evidence="8 9">DFM31</strain>
    </source>
</reference>
<organism evidence="8 9">
    <name type="scientific">Meridianimarinicoccus marinus</name>
    <dbReference type="NCBI Taxonomy" id="3231483"/>
    <lineage>
        <taxon>Bacteria</taxon>
        <taxon>Pseudomonadati</taxon>
        <taxon>Pseudomonadota</taxon>
        <taxon>Alphaproteobacteria</taxon>
        <taxon>Rhodobacterales</taxon>
        <taxon>Paracoccaceae</taxon>
        <taxon>Meridianimarinicoccus</taxon>
    </lineage>
</organism>
<dbReference type="InterPro" id="IPR016161">
    <property type="entry name" value="Ald_DH/histidinol_DH"/>
</dbReference>
<dbReference type="InterPro" id="IPR016162">
    <property type="entry name" value="Ald_DH_N"/>
</dbReference>
<dbReference type="PANTHER" id="PTHR42804:SF1">
    <property type="entry name" value="ALDEHYDE DEHYDROGENASE-RELATED"/>
    <property type="match status" value="1"/>
</dbReference>
<keyword evidence="2 6" id="KW-0560">Oxidoreductase</keyword>
<sequence length="476" mass="49893">MTKLHTDRFYINGTWVAPQGRDTLPVINPATARPIATVALGNAADVDTAVTAARAAFPGFARSTLAERLDLLAAIRGRYEARYDEMAETISAEMGAPIDLSRRSQAQAGLGHLDGVVAALKQFAFEEPNPAGDLLRHEPIGVCALITPWNWPANQIALKVLPALAAGCTMVLKPSELTPLSALLFAEILDEAGVPAGVFNLVNGDGPTVGAELSRHPHVDMVSFTGSTRAGIEVGRTAAATIKRVTLELGGKSPNILLDDVDLESAVRRGVRQCFNNSGQSCNAPTRMLVPRALYAKAAEIAADTARTTPVGDPAQSGRHIGPLASDMQFDRVQAMIAKGIAEGATLLAGGPGKPEGLEEGYFVRPTVFGDVGNDMAIAREEIFGPVIALIPYDSEAEAIAMANDTPYGLSAYVQSADPDRAMAVARDLRAGTVFINGAGLGQGSPFGGYKQSGNGREGGFHGIADFCEVKAIARP</sequence>
<evidence type="ECO:0000256" key="5">
    <source>
        <dbReference type="PROSITE-ProRule" id="PRU10007"/>
    </source>
</evidence>
<evidence type="ECO:0000256" key="3">
    <source>
        <dbReference type="ARBA" id="ARBA00024226"/>
    </source>
</evidence>
<dbReference type="PROSITE" id="PS00070">
    <property type="entry name" value="ALDEHYDE_DEHYDR_CYS"/>
    <property type="match status" value="1"/>
</dbReference>